<protein>
    <submittedName>
        <fullName evidence="1">Uncharacterized protein</fullName>
    </submittedName>
</protein>
<dbReference type="AlphaFoldDB" id="A0A8X6G932"/>
<keyword evidence="2" id="KW-1185">Reference proteome</keyword>
<proteinExistence type="predicted"/>
<dbReference type="Proteomes" id="UP000887116">
    <property type="component" value="Unassembled WGS sequence"/>
</dbReference>
<dbReference type="EMBL" id="BMAO01034813">
    <property type="protein sequence ID" value="GFQ99176.1"/>
    <property type="molecule type" value="Genomic_DNA"/>
</dbReference>
<sequence length="373" mass="44289">MIILTLRQMALVKIATYFIRAPEILDLEEKYQCKLYLLPDHKWEHVIYQKLSPSSCPTALLNDIAAAIRAMSVENWYWVLDHLGIFSSRRILFCMPLSWNTDGTINRIKTADTLIQSQGIDLVDRFALACNYWCWHEIEEFWKGIPDNEYEAVLLKYKKKSSTARDVHMIYQFNFIKDRNLRYSCQLWALESKWTCITRFNRVFDHLPFEKRLELETESVKFAHMPLVRHCLSRMDEQRRLQMLQQYPYQVLRIYLFWPCQALFTDAAAIVKDSLPNRSFLKLIHTVICQKILPGWRDCDYVDLLRRFWREGAEHCKEYVKGDGIFEILTVILEGKGFRTHLRSGVPRRYLTHAGTLTENTRRCINLTMLNDN</sequence>
<name>A0A8X6G932_TRICU</name>
<evidence type="ECO:0000313" key="1">
    <source>
        <dbReference type="EMBL" id="GFQ99176.1"/>
    </source>
</evidence>
<reference evidence="1" key="1">
    <citation type="submission" date="2020-07" db="EMBL/GenBank/DDBJ databases">
        <title>Multicomponent nature underlies the extraordinary mechanical properties of spider dragline silk.</title>
        <authorList>
            <person name="Kono N."/>
            <person name="Nakamura H."/>
            <person name="Mori M."/>
            <person name="Yoshida Y."/>
            <person name="Ohtoshi R."/>
            <person name="Malay A.D."/>
            <person name="Moran D.A.P."/>
            <person name="Tomita M."/>
            <person name="Numata K."/>
            <person name="Arakawa K."/>
        </authorList>
    </citation>
    <scope>NUCLEOTIDE SEQUENCE</scope>
</reference>
<gene>
    <name evidence="1" type="primary">NCL1_31508</name>
    <name evidence="1" type="ORF">TNCT_115331</name>
</gene>
<evidence type="ECO:0000313" key="2">
    <source>
        <dbReference type="Proteomes" id="UP000887116"/>
    </source>
</evidence>
<accession>A0A8X6G932</accession>
<organism evidence="1 2">
    <name type="scientific">Trichonephila clavata</name>
    <name type="common">Joro spider</name>
    <name type="synonym">Nephila clavata</name>
    <dbReference type="NCBI Taxonomy" id="2740835"/>
    <lineage>
        <taxon>Eukaryota</taxon>
        <taxon>Metazoa</taxon>
        <taxon>Ecdysozoa</taxon>
        <taxon>Arthropoda</taxon>
        <taxon>Chelicerata</taxon>
        <taxon>Arachnida</taxon>
        <taxon>Araneae</taxon>
        <taxon>Araneomorphae</taxon>
        <taxon>Entelegynae</taxon>
        <taxon>Araneoidea</taxon>
        <taxon>Nephilidae</taxon>
        <taxon>Trichonephila</taxon>
    </lineage>
</organism>
<comment type="caution">
    <text evidence="1">The sequence shown here is derived from an EMBL/GenBank/DDBJ whole genome shotgun (WGS) entry which is preliminary data.</text>
</comment>
<dbReference type="OrthoDB" id="6462634at2759"/>